<proteinExistence type="predicted"/>
<sequence length="93" mass="11070">MQILVLKYFCVYIYTNLNKNYAFWQIFSVSRSILGMPTFRESCRPLHQSEEQSDTVRLLLALMKWPTRFMKRWHSKNGSGHGENPRNANIIFI</sequence>
<organism evidence="1 2">
    <name type="scientific">Trachymyrmex septentrionalis</name>
    <dbReference type="NCBI Taxonomy" id="34720"/>
    <lineage>
        <taxon>Eukaryota</taxon>
        <taxon>Metazoa</taxon>
        <taxon>Ecdysozoa</taxon>
        <taxon>Arthropoda</taxon>
        <taxon>Hexapoda</taxon>
        <taxon>Insecta</taxon>
        <taxon>Pterygota</taxon>
        <taxon>Neoptera</taxon>
        <taxon>Endopterygota</taxon>
        <taxon>Hymenoptera</taxon>
        <taxon>Apocrita</taxon>
        <taxon>Aculeata</taxon>
        <taxon>Formicoidea</taxon>
        <taxon>Formicidae</taxon>
        <taxon>Myrmicinae</taxon>
        <taxon>Trachymyrmex</taxon>
    </lineage>
</organism>
<keyword evidence="2" id="KW-1185">Reference proteome</keyword>
<name>A0A195FH11_9HYME</name>
<reference evidence="1 2" key="1">
    <citation type="submission" date="2016-03" db="EMBL/GenBank/DDBJ databases">
        <title>Trachymyrmex septentrionalis WGS genome.</title>
        <authorList>
            <person name="Nygaard S."/>
            <person name="Hu H."/>
            <person name="Boomsma J."/>
            <person name="Zhang G."/>
        </authorList>
    </citation>
    <scope>NUCLEOTIDE SEQUENCE [LARGE SCALE GENOMIC DNA]</scope>
    <source>
        <strain evidence="1">Tsep2-gDNA-1</strain>
        <tissue evidence="1">Whole body</tissue>
    </source>
</reference>
<protein>
    <submittedName>
        <fullName evidence="1">Uncharacterized protein</fullName>
    </submittedName>
</protein>
<gene>
    <name evidence="1" type="ORF">ALC56_06168</name>
</gene>
<dbReference type="Proteomes" id="UP000078541">
    <property type="component" value="Unassembled WGS sequence"/>
</dbReference>
<evidence type="ECO:0000313" key="1">
    <source>
        <dbReference type="EMBL" id="KYN39673.1"/>
    </source>
</evidence>
<dbReference type="EMBL" id="KQ981606">
    <property type="protein sequence ID" value="KYN39673.1"/>
    <property type="molecule type" value="Genomic_DNA"/>
</dbReference>
<evidence type="ECO:0000313" key="2">
    <source>
        <dbReference type="Proteomes" id="UP000078541"/>
    </source>
</evidence>
<accession>A0A195FH11</accession>
<dbReference type="AlphaFoldDB" id="A0A195FH11"/>